<dbReference type="PANTHER" id="PTHR10954:SF18">
    <property type="entry name" value="RIBONUCLEASE HII"/>
    <property type="match status" value="1"/>
</dbReference>
<feature type="domain" description="RNase H type-2" evidence="17">
    <location>
        <begin position="70"/>
        <end position="255"/>
    </location>
</feature>
<evidence type="ECO:0000313" key="19">
    <source>
        <dbReference type="Proteomes" id="UP000004633"/>
    </source>
</evidence>
<evidence type="ECO:0000256" key="1">
    <source>
        <dbReference type="ARBA" id="ARBA00000077"/>
    </source>
</evidence>
<dbReference type="FunFam" id="3.30.420.10:FF:000006">
    <property type="entry name" value="Ribonuclease HII"/>
    <property type="match status" value="1"/>
</dbReference>
<comment type="cofactor">
    <cofactor evidence="2">
        <name>Mg(2+)</name>
        <dbReference type="ChEBI" id="CHEBI:18420"/>
    </cofactor>
</comment>
<evidence type="ECO:0000256" key="10">
    <source>
        <dbReference type="ARBA" id="ARBA00022723"/>
    </source>
</evidence>
<evidence type="ECO:0000256" key="5">
    <source>
        <dbReference type="ARBA" id="ARBA00007383"/>
    </source>
</evidence>
<dbReference type="PANTHER" id="PTHR10954">
    <property type="entry name" value="RIBONUCLEASE H2 SUBUNIT A"/>
    <property type="match status" value="1"/>
</dbReference>
<evidence type="ECO:0000256" key="6">
    <source>
        <dbReference type="ARBA" id="ARBA00012180"/>
    </source>
</evidence>
<dbReference type="GO" id="GO:0043137">
    <property type="term" value="P:DNA replication, removal of RNA primer"/>
    <property type="evidence" value="ECO:0007669"/>
    <property type="project" value="TreeGrafter"/>
</dbReference>
<dbReference type="EC" id="3.1.26.4" evidence="6 14"/>
<comment type="subcellular location">
    <subcellularLocation>
        <location evidence="4 14">Cytoplasm</location>
    </subcellularLocation>
</comment>
<evidence type="ECO:0000256" key="7">
    <source>
        <dbReference type="ARBA" id="ARBA00019179"/>
    </source>
</evidence>
<dbReference type="GO" id="GO:0005737">
    <property type="term" value="C:cytoplasm"/>
    <property type="evidence" value="ECO:0007669"/>
    <property type="project" value="UniProtKB-SubCell"/>
</dbReference>
<evidence type="ECO:0000256" key="9">
    <source>
        <dbReference type="ARBA" id="ARBA00022722"/>
    </source>
</evidence>
<organism evidence="18 19">
    <name type="scientific">Selenomonas artemidis F0399</name>
    <dbReference type="NCBI Taxonomy" id="749551"/>
    <lineage>
        <taxon>Bacteria</taxon>
        <taxon>Bacillati</taxon>
        <taxon>Bacillota</taxon>
        <taxon>Negativicutes</taxon>
        <taxon>Selenomonadales</taxon>
        <taxon>Selenomonadaceae</taxon>
        <taxon>Selenomonas</taxon>
    </lineage>
</organism>
<dbReference type="GO" id="GO:0006298">
    <property type="term" value="P:mismatch repair"/>
    <property type="evidence" value="ECO:0007669"/>
    <property type="project" value="TreeGrafter"/>
</dbReference>
<dbReference type="InterPro" id="IPR012337">
    <property type="entry name" value="RNaseH-like_sf"/>
</dbReference>
<evidence type="ECO:0000256" key="4">
    <source>
        <dbReference type="ARBA" id="ARBA00004496"/>
    </source>
</evidence>
<dbReference type="InterPro" id="IPR036397">
    <property type="entry name" value="RNaseH_sf"/>
</dbReference>
<reference evidence="18 19" key="1">
    <citation type="submission" date="2010-08" db="EMBL/GenBank/DDBJ databases">
        <authorList>
            <person name="Weinstock G."/>
            <person name="Sodergren E."/>
            <person name="Clifton S."/>
            <person name="Fulton L."/>
            <person name="Fulton B."/>
            <person name="Courtney L."/>
            <person name="Fronick C."/>
            <person name="Harrison M."/>
            <person name="Strong C."/>
            <person name="Farmer C."/>
            <person name="Delahaunty K."/>
            <person name="Markovic C."/>
            <person name="Hall O."/>
            <person name="Minx P."/>
            <person name="Tomlinson C."/>
            <person name="Mitreva M."/>
            <person name="Hou S."/>
            <person name="Chen J."/>
            <person name="Wollam A."/>
            <person name="Pepin K.H."/>
            <person name="Johnson M."/>
            <person name="Bhonagiri V."/>
            <person name="Zhang X."/>
            <person name="Suruliraj S."/>
            <person name="Warren W."/>
            <person name="Chinwalla A."/>
            <person name="Mardis E.R."/>
            <person name="Wilson R.K."/>
        </authorList>
    </citation>
    <scope>NUCLEOTIDE SEQUENCE [LARGE SCALE GENOMIC DNA]</scope>
    <source>
        <strain evidence="18 19">F0399</strain>
    </source>
</reference>
<evidence type="ECO:0000256" key="15">
    <source>
        <dbReference type="PROSITE-ProRule" id="PRU01319"/>
    </source>
</evidence>
<evidence type="ECO:0000256" key="13">
    <source>
        <dbReference type="ARBA" id="ARBA00023211"/>
    </source>
</evidence>
<feature type="binding site" evidence="14 15">
    <location>
        <position position="77"/>
    </location>
    <ligand>
        <name>a divalent metal cation</name>
        <dbReference type="ChEBI" id="CHEBI:60240"/>
    </ligand>
</feature>
<dbReference type="SUPFAM" id="SSF53098">
    <property type="entry name" value="Ribonuclease H-like"/>
    <property type="match status" value="1"/>
</dbReference>
<evidence type="ECO:0000256" key="8">
    <source>
        <dbReference type="ARBA" id="ARBA00022490"/>
    </source>
</evidence>
<dbReference type="GO" id="GO:0004523">
    <property type="term" value="F:RNA-DNA hybrid ribonuclease activity"/>
    <property type="evidence" value="ECO:0007669"/>
    <property type="project" value="UniProtKB-UniRule"/>
</dbReference>
<evidence type="ECO:0000313" key="18">
    <source>
        <dbReference type="EMBL" id="EFW30661.1"/>
    </source>
</evidence>
<keyword evidence="9 14" id="KW-0540">Nuclease</keyword>
<dbReference type="InterPro" id="IPR022898">
    <property type="entry name" value="RNase_HII"/>
</dbReference>
<dbReference type="InterPro" id="IPR024567">
    <property type="entry name" value="RNase_HII/HIII_dom"/>
</dbReference>
<dbReference type="PROSITE" id="PS51975">
    <property type="entry name" value="RNASE_H_2"/>
    <property type="match status" value="1"/>
</dbReference>
<keyword evidence="12 14" id="KW-0378">Hydrolase</keyword>
<comment type="similarity">
    <text evidence="5 14 16">Belongs to the RNase HII family.</text>
</comment>
<accession>E7MZZ7</accession>
<dbReference type="HOGENOM" id="CLU_036532_2_1_9"/>
<evidence type="ECO:0000256" key="12">
    <source>
        <dbReference type="ARBA" id="ARBA00022801"/>
    </source>
</evidence>
<sequence>MKDLMNLTIKEIESVFLHGDVTEDFLASCRADTRTSVGTLLRRYERMYRERERLAAMYAYERAAAARGHILVAGVDEAGRGPLAGPVAVAAAILPQELYLPRLNDSKKLSAKVRAELFEEITEKAIAYHVTLIDAAEIDRINILQATRRGMYEAVAALTPAPEEVLVDAVELPQLRMPVQSIIKGDAKSVSIAAASILAKVTRDRLMERYDTEYPGYGFAGHKGYGTAEHIAAIRAQGVTPIHRRTFEPIRSMVM</sequence>
<feature type="binding site" evidence="14 15">
    <location>
        <position position="76"/>
    </location>
    <ligand>
        <name>a divalent metal cation</name>
        <dbReference type="ChEBI" id="CHEBI:60240"/>
    </ligand>
</feature>
<name>E7MZZ7_9FIRM</name>
<protein>
    <recommendedName>
        <fullName evidence="7 14">Ribonuclease HII</fullName>
        <shortName evidence="14">RNase HII</shortName>
        <ecNumber evidence="6 14">3.1.26.4</ecNumber>
    </recommendedName>
</protein>
<evidence type="ECO:0000256" key="14">
    <source>
        <dbReference type="HAMAP-Rule" id="MF_00052"/>
    </source>
</evidence>
<dbReference type="AlphaFoldDB" id="E7MZZ7"/>
<dbReference type="GO" id="GO:0032299">
    <property type="term" value="C:ribonuclease H2 complex"/>
    <property type="evidence" value="ECO:0007669"/>
    <property type="project" value="TreeGrafter"/>
</dbReference>
<dbReference type="CDD" id="cd07182">
    <property type="entry name" value="RNase_HII_bacteria_HII_like"/>
    <property type="match status" value="1"/>
</dbReference>
<gene>
    <name evidence="14 18" type="primary">rnhB</name>
    <name evidence="18" type="ORF">HMPREF9555_00290</name>
</gene>
<keyword evidence="19" id="KW-1185">Reference proteome</keyword>
<keyword evidence="11 14" id="KW-0255">Endonuclease</keyword>
<evidence type="ECO:0000256" key="3">
    <source>
        <dbReference type="ARBA" id="ARBA00004065"/>
    </source>
</evidence>
<dbReference type="NCBIfam" id="NF000595">
    <property type="entry name" value="PRK00015.1-3"/>
    <property type="match status" value="1"/>
</dbReference>
<evidence type="ECO:0000256" key="16">
    <source>
        <dbReference type="RuleBase" id="RU003515"/>
    </source>
</evidence>
<comment type="cofactor">
    <cofactor evidence="14 15">
        <name>Mn(2+)</name>
        <dbReference type="ChEBI" id="CHEBI:29035"/>
    </cofactor>
    <cofactor evidence="14 15">
        <name>Mg(2+)</name>
        <dbReference type="ChEBI" id="CHEBI:18420"/>
    </cofactor>
    <text evidence="14 15">Manganese or magnesium. Binds 1 divalent metal ion per monomer in the absence of substrate. May bind a second metal ion after substrate binding.</text>
</comment>
<dbReference type="Proteomes" id="UP000004633">
    <property type="component" value="Unassembled WGS sequence"/>
</dbReference>
<proteinExistence type="inferred from homology"/>
<evidence type="ECO:0000259" key="17">
    <source>
        <dbReference type="PROSITE" id="PS51975"/>
    </source>
</evidence>
<dbReference type="GO" id="GO:0030145">
    <property type="term" value="F:manganese ion binding"/>
    <property type="evidence" value="ECO:0007669"/>
    <property type="project" value="UniProtKB-UniRule"/>
</dbReference>
<comment type="function">
    <text evidence="3 14 16">Endonuclease that specifically degrades the RNA of RNA-DNA hybrids.</text>
</comment>
<comment type="catalytic activity">
    <reaction evidence="1 14 15 16">
        <text>Endonucleolytic cleavage to 5'-phosphomonoester.</text>
        <dbReference type="EC" id="3.1.26.4"/>
    </reaction>
</comment>
<feature type="binding site" evidence="14 15">
    <location>
        <position position="168"/>
    </location>
    <ligand>
        <name>a divalent metal cation</name>
        <dbReference type="ChEBI" id="CHEBI:60240"/>
    </ligand>
</feature>
<keyword evidence="13 14" id="KW-0464">Manganese</keyword>
<dbReference type="NCBIfam" id="NF000594">
    <property type="entry name" value="PRK00015.1-1"/>
    <property type="match status" value="1"/>
</dbReference>
<dbReference type="Pfam" id="PF01351">
    <property type="entry name" value="RNase_HII"/>
    <property type="match status" value="1"/>
</dbReference>
<keyword evidence="10 14" id="KW-0479">Metal-binding</keyword>
<evidence type="ECO:0000256" key="2">
    <source>
        <dbReference type="ARBA" id="ARBA00001946"/>
    </source>
</evidence>
<dbReference type="EMBL" id="AECV01000001">
    <property type="protein sequence ID" value="EFW30661.1"/>
    <property type="molecule type" value="Genomic_DNA"/>
</dbReference>
<dbReference type="Gene3D" id="3.30.420.10">
    <property type="entry name" value="Ribonuclease H-like superfamily/Ribonuclease H"/>
    <property type="match status" value="1"/>
</dbReference>
<keyword evidence="8 14" id="KW-0963">Cytoplasm</keyword>
<dbReference type="InterPro" id="IPR001352">
    <property type="entry name" value="RNase_HII/HIII"/>
</dbReference>
<dbReference type="GO" id="GO:0003723">
    <property type="term" value="F:RNA binding"/>
    <property type="evidence" value="ECO:0007669"/>
    <property type="project" value="UniProtKB-UniRule"/>
</dbReference>
<dbReference type="STRING" id="749551.HMPREF9555_00290"/>
<comment type="caution">
    <text evidence="18">The sequence shown here is derived from an EMBL/GenBank/DDBJ whole genome shotgun (WGS) entry which is preliminary data.</text>
</comment>
<dbReference type="HAMAP" id="MF_00052_B">
    <property type="entry name" value="RNase_HII_B"/>
    <property type="match status" value="1"/>
</dbReference>
<evidence type="ECO:0000256" key="11">
    <source>
        <dbReference type="ARBA" id="ARBA00022759"/>
    </source>
</evidence>